<keyword evidence="4 7" id="KW-0732">Signal</keyword>
<name>A0AAW1R2C1_9CHLO</name>
<dbReference type="Pfam" id="PF01565">
    <property type="entry name" value="FAD_binding_4"/>
    <property type="match status" value="1"/>
</dbReference>
<proteinExistence type="inferred from homology"/>
<dbReference type="Proteomes" id="UP001438707">
    <property type="component" value="Unassembled WGS sequence"/>
</dbReference>
<evidence type="ECO:0000313" key="9">
    <source>
        <dbReference type="EMBL" id="KAK9827803.1"/>
    </source>
</evidence>
<organism evidence="9 10">
    <name type="scientific">Apatococcus lobatus</name>
    <dbReference type="NCBI Taxonomy" id="904363"/>
    <lineage>
        <taxon>Eukaryota</taxon>
        <taxon>Viridiplantae</taxon>
        <taxon>Chlorophyta</taxon>
        <taxon>core chlorophytes</taxon>
        <taxon>Trebouxiophyceae</taxon>
        <taxon>Chlorellales</taxon>
        <taxon>Chlorellaceae</taxon>
        <taxon>Apatococcus</taxon>
    </lineage>
</organism>
<dbReference type="Gene3D" id="3.30.465.10">
    <property type="match status" value="1"/>
</dbReference>
<dbReference type="InterPro" id="IPR036318">
    <property type="entry name" value="FAD-bd_PCMH-like_sf"/>
</dbReference>
<reference evidence="9 10" key="1">
    <citation type="journal article" date="2024" name="Nat. Commun.">
        <title>Phylogenomics reveals the evolutionary origins of lichenization in chlorophyte algae.</title>
        <authorList>
            <person name="Puginier C."/>
            <person name="Libourel C."/>
            <person name="Otte J."/>
            <person name="Skaloud P."/>
            <person name="Haon M."/>
            <person name="Grisel S."/>
            <person name="Petersen M."/>
            <person name="Berrin J.G."/>
            <person name="Delaux P.M."/>
            <person name="Dal Grande F."/>
            <person name="Keller J."/>
        </authorList>
    </citation>
    <scope>NUCLEOTIDE SEQUENCE [LARGE SCALE GENOMIC DNA]</scope>
    <source>
        <strain evidence="9 10">SAG 2145</strain>
    </source>
</reference>
<accession>A0AAW1R2C1</accession>
<evidence type="ECO:0000256" key="6">
    <source>
        <dbReference type="ARBA" id="ARBA00023180"/>
    </source>
</evidence>
<feature type="chain" id="PRO_5043564923" description="FAD-binding PCMH-type domain-containing protein" evidence="7">
    <location>
        <begin position="24"/>
        <end position="545"/>
    </location>
</feature>
<comment type="cofactor">
    <cofactor evidence="1">
        <name>FAD</name>
        <dbReference type="ChEBI" id="CHEBI:57692"/>
    </cofactor>
</comment>
<evidence type="ECO:0000259" key="8">
    <source>
        <dbReference type="PROSITE" id="PS51387"/>
    </source>
</evidence>
<evidence type="ECO:0000313" key="10">
    <source>
        <dbReference type="Proteomes" id="UP001438707"/>
    </source>
</evidence>
<feature type="domain" description="FAD-binding PCMH-type" evidence="8">
    <location>
        <begin position="74"/>
        <end position="245"/>
    </location>
</feature>
<evidence type="ECO:0000256" key="3">
    <source>
        <dbReference type="ARBA" id="ARBA00022630"/>
    </source>
</evidence>
<dbReference type="PROSITE" id="PS51387">
    <property type="entry name" value="FAD_PCMH"/>
    <property type="match status" value="1"/>
</dbReference>
<dbReference type="AlphaFoldDB" id="A0AAW1R2C1"/>
<keyword evidence="6" id="KW-0325">Glycoprotein</keyword>
<keyword evidence="5" id="KW-0274">FAD</keyword>
<dbReference type="InterPro" id="IPR012951">
    <property type="entry name" value="BBE"/>
</dbReference>
<dbReference type="Gene3D" id="3.40.462.20">
    <property type="match status" value="1"/>
</dbReference>
<sequence>MAKAAAVLVVFLSSLFAVRSSFAMSGSGAYSSVGPPSPSSGLLPCLQGTGVRVVTQASDAASFDTDRQVWNEKIQRNPAVIAYANVADQVQQVVRCGRQNNVQVSPRSGGHSYEGYSVEDGTVLLDISGLDSLQVLDADHAVIGAGIKLGPLYLGLYQNGNRAFPAGVCPGVGAGGHLAGGGVGMLGRQYGLASDQIVALDMVDASGNLITADASNNSDLLFASQGGGGGSLGIVTSFTIKTYPAPAVTTIYQVNWDLNDLEPVMTWWQKQAPSWPNELSSDFMAFSSNAQIAGNFAGSKADLMAILNSTGYQSLPSKQSEDFREMPYINAALYNAVQSQGLKPADDINSLGLGPGTSLSPRGYFKAKSQIVTAPVSAAGIRSIKDAFADQRGQGYWQAHAQGGAIGAVPNDATAYSHRDAIMIIQLMATWTDPSKQDSAQGWLNNLYTSTLPYVASDAAYLNYIDADQADWAQAYFGSNLPRLQQVKAKYDPDNYWDKPQGKPIAASIQPAAASHFDMAEFEPSHWLQSTRERELKVRPRSQLG</sequence>
<evidence type="ECO:0000256" key="7">
    <source>
        <dbReference type="SAM" id="SignalP"/>
    </source>
</evidence>
<evidence type="ECO:0000256" key="1">
    <source>
        <dbReference type="ARBA" id="ARBA00001974"/>
    </source>
</evidence>
<dbReference type="EMBL" id="JALJOS010000017">
    <property type="protein sequence ID" value="KAK9827803.1"/>
    <property type="molecule type" value="Genomic_DNA"/>
</dbReference>
<keyword evidence="10" id="KW-1185">Reference proteome</keyword>
<evidence type="ECO:0000256" key="2">
    <source>
        <dbReference type="ARBA" id="ARBA00005466"/>
    </source>
</evidence>
<comment type="caution">
    <text evidence="9">The sequence shown here is derived from an EMBL/GenBank/DDBJ whole genome shotgun (WGS) entry which is preliminary data.</text>
</comment>
<dbReference type="SUPFAM" id="SSF56176">
    <property type="entry name" value="FAD-binding/transporter-associated domain-like"/>
    <property type="match status" value="1"/>
</dbReference>
<evidence type="ECO:0000256" key="4">
    <source>
        <dbReference type="ARBA" id="ARBA00022729"/>
    </source>
</evidence>
<dbReference type="InterPro" id="IPR016167">
    <property type="entry name" value="FAD-bd_PCMH_sub1"/>
</dbReference>
<evidence type="ECO:0000256" key="5">
    <source>
        <dbReference type="ARBA" id="ARBA00022827"/>
    </source>
</evidence>
<dbReference type="Gene3D" id="3.30.43.10">
    <property type="entry name" value="Uridine Diphospho-n-acetylenolpyruvylglucosamine Reductase, domain 2"/>
    <property type="match status" value="1"/>
</dbReference>
<comment type="similarity">
    <text evidence="2">Belongs to the oxygen-dependent FAD-linked oxidoreductase family.</text>
</comment>
<dbReference type="InterPro" id="IPR006094">
    <property type="entry name" value="Oxid_FAD_bind_N"/>
</dbReference>
<dbReference type="InterPro" id="IPR016169">
    <property type="entry name" value="FAD-bd_PCMH_sub2"/>
</dbReference>
<feature type="signal peptide" evidence="7">
    <location>
        <begin position="1"/>
        <end position="23"/>
    </location>
</feature>
<keyword evidence="3" id="KW-0285">Flavoprotein</keyword>
<gene>
    <name evidence="9" type="ORF">WJX74_003088</name>
</gene>
<dbReference type="GO" id="GO:0016491">
    <property type="term" value="F:oxidoreductase activity"/>
    <property type="evidence" value="ECO:0007669"/>
    <property type="project" value="InterPro"/>
</dbReference>
<dbReference type="Pfam" id="PF08031">
    <property type="entry name" value="BBE"/>
    <property type="match status" value="1"/>
</dbReference>
<dbReference type="GO" id="GO:0071949">
    <property type="term" value="F:FAD binding"/>
    <property type="evidence" value="ECO:0007669"/>
    <property type="project" value="InterPro"/>
</dbReference>
<protein>
    <recommendedName>
        <fullName evidence="8">FAD-binding PCMH-type domain-containing protein</fullName>
    </recommendedName>
</protein>
<dbReference type="InterPro" id="IPR016166">
    <property type="entry name" value="FAD-bd_PCMH"/>
</dbReference>
<dbReference type="PANTHER" id="PTHR32448">
    <property type="entry name" value="OS08G0158400 PROTEIN"/>
    <property type="match status" value="1"/>
</dbReference>